<evidence type="ECO:0000256" key="4">
    <source>
        <dbReference type="ARBA" id="ARBA00022728"/>
    </source>
</evidence>
<evidence type="ECO:0000256" key="3">
    <source>
        <dbReference type="ARBA" id="ARBA00022664"/>
    </source>
</evidence>
<keyword evidence="6" id="KW-0508">mRNA splicing</keyword>
<evidence type="ECO:0000256" key="7">
    <source>
        <dbReference type="ARBA" id="ARBA00023242"/>
    </source>
</evidence>
<dbReference type="Gene3D" id="2.30.30.100">
    <property type="match status" value="1"/>
</dbReference>
<keyword evidence="3" id="KW-0507">mRNA processing</keyword>
<reference evidence="11 12" key="1">
    <citation type="submission" date="2018-06" db="EMBL/GenBank/DDBJ databases">
        <title>Whole genome sequencing of Candida tropicalis (genome annotated by CSBL at Korea University).</title>
        <authorList>
            <person name="Ahn J."/>
        </authorList>
    </citation>
    <scope>NUCLEOTIDE SEQUENCE [LARGE SCALE GENOMIC DNA]</scope>
    <source>
        <strain evidence="11 12">ATCC 20962</strain>
    </source>
</reference>
<name>A0A367YJ89_9ASCO</name>
<dbReference type="InterPro" id="IPR047575">
    <property type="entry name" value="Sm"/>
</dbReference>
<dbReference type="GO" id="GO:0034715">
    <property type="term" value="C:pICln-Sm protein complex"/>
    <property type="evidence" value="ECO:0007669"/>
    <property type="project" value="TreeGrafter"/>
</dbReference>
<comment type="similarity">
    <text evidence="2">Belongs to the snRNP Sm proteins family. SmF/LSm6 subfamily.</text>
</comment>
<accession>A0A367YJ89</accession>
<dbReference type="OrthoDB" id="409625at2759"/>
<dbReference type="InterPro" id="IPR001163">
    <property type="entry name" value="Sm_dom_euk/arc"/>
</dbReference>
<dbReference type="SMART" id="SM00651">
    <property type="entry name" value="Sm"/>
    <property type="match status" value="1"/>
</dbReference>
<dbReference type="PROSITE" id="PS52002">
    <property type="entry name" value="SM"/>
    <property type="match status" value="1"/>
</dbReference>
<dbReference type="InterPro" id="IPR034100">
    <property type="entry name" value="Sm_F"/>
</dbReference>
<keyword evidence="12" id="KW-1185">Reference proteome</keyword>
<dbReference type="GO" id="GO:0005685">
    <property type="term" value="C:U1 snRNP"/>
    <property type="evidence" value="ECO:0007669"/>
    <property type="project" value="TreeGrafter"/>
</dbReference>
<dbReference type="GO" id="GO:0071013">
    <property type="term" value="C:catalytic step 2 spliceosome"/>
    <property type="evidence" value="ECO:0007669"/>
    <property type="project" value="TreeGrafter"/>
</dbReference>
<evidence type="ECO:0000256" key="2">
    <source>
        <dbReference type="ARBA" id="ARBA00007927"/>
    </source>
</evidence>
<keyword evidence="4" id="KW-0747">Spliceosome</keyword>
<dbReference type="AlphaFoldDB" id="A0A367YJ89"/>
<dbReference type="InterPro" id="IPR016487">
    <property type="entry name" value="Lsm6/sSmF"/>
</dbReference>
<evidence type="ECO:0000313" key="11">
    <source>
        <dbReference type="EMBL" id="RCK65052.1"/>
    </source>
</evidence>
<evidence type="ECO:0000259" key="10">
    <source>
        <dbReference type="PROSITE" id="PS52002"/>
    </source>
</evidence>
<evidence type="ECO:0000256" key="5">
    <source>
        <dbReference type="ARBA" id="ARBA00022884"/>
    </source>
</evidence>
<evidence type="ECO:0000256" key="1">
    <source>
        <dbReference type="ARBA" id="ARBA00004123"/>
    </source>
</evidence>
<sequence length="122" mass="14332">MSNFQPINPKPFLKSLIGKQIIVRLKWNRTEYKGTLVSLDNYMNLQLDQTYEVIREGDEKKEELIGEIFIRCNNVLFVREVKDGENGKLDKREDVHDTKKEDEEVIEEKVEITEVAMEEAES</sequence>
<dbReference type="Proteomes" id="UP000253472">
    <property type="component" value="Unassembled WGS sequence"/>
</dbReference>
<keyword evidence="7" id="KW-0539">Nucleus</keyword>
<dbReference type="EMBL" id="QLNQ01000021">
    <property type="protein sequence ID" value="RCK65052.1"/>
    <property type="molecule type" value="Genomic_DNA"/>
</dbReference>
<dbReference type="GO" id="GO:0003723">
    <property type="term" value="F:RNA binding"/>
    <property type="evidence" value="ECO:0007669"/>
    <property type="project" value="UniProtKB-KW"/>
</dbReference>
<evidence type="ECO:0000256" key="6">
    <source>
        <dbReference type="ARBA" id="ARBA00023187"/>
    </source>
</evidence>
<feature type="domain" description="Sm" evidence="10">
    <location>
        <begin position="8"/>
        <end position="84"/>
    </location>
</feature>
<dbReference type="SUPFAM" id="SSF50182">
    <property type="entry name" value="Sm-like ribonucleoproteins"/>
    <property type="match status" value="1"/>
</dbReference>
<dbReference type="PANTHER" id="PTHR11021">
    <property type="entry name" value="SMALL NUCLEAR RIBONUCLEOPROTEIN F SNRNP-F"/>
    <property type="match status" value="1"/>
</dbReference>
<protein>
    <recommendedName>
        <fullName evidence="9">Sm protein F</fullName>
    </recommendedName>
</protein>
<organism evidence="11 12">
    <name type="scientific">Candida viswanathii</name>
    <dbReference type="NCBI Taxonomy" id="5486"/>
    <lineage>
        <taxon>Eukaryota</taxon>
        <taxon>Fungi</taxon>
        <taxon>Dikarya</taxon>
        <taxon>Ascomycota</taxon>
        <taxon>Saccharomycotina</taxon>
        <taxon>Pichiomycetes</taxon>
        <taxon>Debaryomycetaceae</taxon>
        <taxon>Candida/Lodderomyces clade</taxon>
        <taxon>Candida</taxon>
    </lineage>
</organism>
<dbReference type="STRING" id="5486.A0A367YJ89"/>
<evidence type="ECO:0000256" key="9">
    <source>
        <dbReference type="ARBA" id="ARBA00030144"/>
    </source>
</evidence>
<keyword evidence="5" id="KW-0694">RNA-binding</keyword>
<dbReference type="CDD" id="cd01722">
    <property type="entry name" value="Sm_F"/>
    <property type="match status" value="1"/>
</dbReference>
<proteinExistence type="inferred from homology"/>
<evidence type="ECO:0000256" key="8">
    <source>
        <dbReference type="ARBA" id="ARBA00023274"/>
    </source>
</evidence>
<dbReference type="GO" id="GO:0000398">
    <property type="term" value="P:mRNA splicing, via spliceosome"/>
    <property type="evidence" value="ECO:0007669"/>
    <property type="project" value="InterPro"/>
</dbReference>
<dbReference type="PANTHER" id="PTHR11021:SF0">
    <property type="entry name" value="SMALL NUCLEAR RIBONUCLEOPROTEIN F"/>
    <property type="match status" value="1"/>
</dbReference>
<comment type="caution">
    <text evidence="11">The sequence shown here is derived from an EMBL/GenBank/DDBJ whole genome shotgun (WGS) entry which is preliminary data.</text>
</comment>
<evidence type="ECO:0000313" key="12">
    <source>
        <dbReference type="Proteomes" id="UP000253472"/>
    </source>
</evidence>
<dbReference type="Pfam" id="PF01423">
    <property type="entry name" value="LSM"/>
    <property type="match status" value="1"/>
</dbReference>
<comment type="subcellular location">
    <subcellularLocation>
        <location evidence="1">Nucleus</location>
    </subcellularLocation>
</comment>
<dbReference type="FunFam" id="2.30.30.100:FF:000070">
    <property type="entry name" value="Small nuclear ribonucleoprotein F"/>
    <property type="match status" value="1"/>
</dbReference>
<gene>
    <name evidence="11" type="primary">SMX3</name>
    <name evidence="11" type="ORF">Cantr_00621</name>
</gene>
<dbReference type="InterPro" id="IPR010920">
    <property type="entry name" value="LSM_dom_sf"/>
</dbReference>
<keyword evidence="8 11" id="KW-0687">Ribonucleoprotein</keyword>